<gene>
    <name evidence="6" type="primary">ypt-1</name>
    <name evidence="6" type="ORF">AK812_SmicGene19241</name>
</gene>
<dbReference type="InterPro" id="IPR001806">
    <property type="entry name" value="Small_GTPase"/>
</dbReference>
<dbReference type="InterPro" id="IPR027417">
    <property type="entry name" value="P-loop_NTPase"/>
</dbReference>
<dbReference type="SMART" id="SM00175">
    <property type="entry name" value="RAB"/>
    <property type="match status" value="1"/>
</dbReference>
<dbReference type="InterPro" id="IPR005225">
    <property type="entry name" value="Small_GTP-bd"/>
</dbReference>
<accession>A0A1Q9DT25</accession>
<dbReference type="OrthoDB" id="9989112at2759"/>
<dbReference type="InterPro" id="IPR011009">
    <property type="entry name" value="Kinase-like_dom_sf"/>
</dbReference>
<dbReference type="PROSITE" id="PS51420">
    <property type="entry name" value="RHO"/>
    <property type="match status" value="1"/>
</dbReference>
<dbReference type="Gene3D" id="3.40.50.300">
    <property type="entry name" value="P-loop containing nucleotide triphosphate hydrolases"/>
    <property type="match status" value="1"/>
</dbReference>
<evidence type="ECO:0000313" key="6">
    <source>
        <dbReference type="EMBL" id="OLP98325.1"/>
    </source>
</evidence>
<dbReference type="PRINTS" id="PR00449">
    <property type="entry name" value="RASTRNSFRMNG"/>
</dbReference>
<keyword evidence="2" id="KW-0547">Nucleotide-binding</keyword>
<dbReference type="NCBIfam" id="TIGR00231">
    <property type="entry name" value="small_GTP"/>
    <property type="match status" value="1"/>
</dbReference>
<dbReference type="GO" id="GO:0005525">
    <property type="term" value="F:GTP binding"/>
    <property type="evidence" value="ECO:0007669"/>
    <property type="project" value="UniProtKB-KW"/>
</dbReference>
<protein>
    <submittedName>
        <fullName evidence="6">GTP-binding protein ypt1</fullName>
    </submittedName>
</protein>
<sequence length="476" mass="51830">MGNAGHAMSLAALAIKIVNGEPKPILNDFYAEEVRGLVRPMLEKDPARRPSAARLLQKNPLRRVAQMPSLPMLMERPSSGSISEVETLTPASVGRASLGVLEVQTPRSQEGEPSVPATPGSTALLEPLGSPRHFVATPVSEAAGSLCVQTDLLTELDVLSQAMLPCRTGEILKEDPGQRRQTTAKCRKATSVQGRGNSNTAARYRRSLSSGAGFGISAVQGESTWARKDRPLKLHPGIWAQSSQAPHLQSAARFEVPHFLADAMANLVRPASSDHDHLFRIKLIGDYGVGKSSLLLRFTDDTYSDGPAGLQLGLICGIDFRSRTMSLDGKKAKMQIWDTAAQERFRTLGASYYKGAHGIVVAFDLTHRESFDNVRHWLEEVDKYAEPGINKMLVGNKCDMASKRAVTYDEARELADELGVRYLETSAKHDDNVNEAFAQMAKEIKDRVSMQVPPSATEPSTTLGLGHRIFATTCCQ</sequence>
<dbReference type="EMBL" id="LSRX01000401">
    <property type="protein sequence ID" value="OLP98325.1"/>
    <property type="molecule type" value="Genomic_DNA"/>
</dbReference>
<evidence type="ECO:0000256" key="4">
    <source>
        <dbReference type="ARBA" id="ARBA00023288"/>
    </source>
</evidence>
<keyword evidence="7" id="KW-1185">Reference proteome</keyword>
<dbReference type="Proteomes" id="UP000186817">
    <property type="component" value="Unassembled WGS sequence"/>
</dbReference>
<organism evidence="6 7">
    <name type="scientific">Symbiodinium microadriaticum</name>
    <name type="common">Dinoflagellate</name>
    <name type="synonym">Zooxanthella microadriatica</name>
    <dbReference type="NCBI Taxonomy" id="2951"/>
    <lineage>
        <taxon>Eukaryota</taxon>
        <taxon>Sar</taxon>
        <taxon>Alveolata</taxon>
        <taxon>Dinophyceae</taxon>
        <taxon>Suessiales</taxon>
        <taxon>Symbiodiniaceae</taxon>
        <taxon>Symbiodinium</taxon>
    </lineage>
</organism>
<name>A0A1Q9DT25_SYMMI</name>
<dbReference type="PANTHER" id="PTHR47980">
    <property type="entry name" value="LD44762P"/>
    <property type="match status" value="1"/>
</dbReference>
<feature type="region of interest" description="Disordered" evidence="5">
    <location>
        <begin position="175"/>
        <end position="201"/>
    </location>
</feature>
<reference evidence="6 7" key="1">
    <citation type="submission" date="2016-02" db="EMBL/GenBank/DDBJ databases">
        <title>Genome analysis of coral dinoflagellate symbionts highlights evolutionary adaptations to a symbiotic lifestyle.</title>
        <authorList>
            <person name="Aranda M."/>
            <person name="Li Y."/>
            <person name="Liew Y.J."/>
            <person name="Baumgarten S."/>
            <person name="Simakov O."/>
            <person name="Wilson M."/>
            <person name="Piel J."/>
            <person name="Ashoor H."/>
            <person name="Bougouffa S."/>
            <person name="Bajic V.B."/>
            <person name="Ryu T."/>
            <person name="Ravasi T."/>
            <person name="Bayer T."/>
            <person name="Micklem G."/>
            <person name="Kim H."/>
            <person name="Bhak J."/>
            <person name="Lajeunesse T.C."/>
            <person name="Voolstra C.R."/>
        </authorList>
    </citation>
    <scope>NUCLEOTIDE SEQUENCE [LARGE SCALE GENOMIC DNA]</scope>
    <source>
        <strain evidence="6 7">CCMP2467</strain>
    </source>
</reference>
<comment type="similarity">
    <text evidence="1">Belongs to the small GTPase superfamily. Rab family.</text>
</comment>
<dbReference type="Pfam" id="PF00071">
    <property type="entry name" value="Ras"/>
    <property type="match status" value="1"/>
</dbReference>
<dbReference type="SUPFAM" id="SSF56112">
    <property type="entry name" value="Protein kinase-like (PK-like)"/>
    <property type="match status" value="1"/>
</dbReference>
<evidence type="ECO:0000256" key="5">
    <source>
        <dbReference type="SAM" id="MobiDB-lite"/>
    </source>
</evidence>
<comment type="caution">
    <text evidence="6">The sequence shown here is derived from an EMBL/GenBank/DDBJ whole genome shotgun (WGS) entry which is preliminary data.</text>
</comment>
<proteinExistence type="inferred from homology"/>
<dbReference type="PROSITE" id="PS51419">
    <property type="entry name" value="RAB"/>
    <property type="match status" value="1"/>
</dbReference>
<dbReference type="FunFam" id="3.40.50.300:FF:001447">
    <property type="entry name" value="Ras-related protein Rab-1B"/>
    <property type="match status" value="1"/>
</dbReference>
<evidence type="ECO:0000256" key="2">
    <source>
        <dbReference type="ARBA" id="ARBA00022741"/>
    </source>
</evidence>
<evidence type="ECO:0000256" key="1">
    <source>
        <dbReference type="ARBA" id="ARBA00006270"/>
    </source>
</evidence>
<dbReference type="GO" id="GO:0003924">
    <property type="term" value="F:GTPase activity"/>
    <property type="evidence" value="ECO:0007669"/>
    <property type="project" value="InterPro"/>
</dbReference>
<dbReference type="SUPFAM" id="SSF52540">
    <property type="entry name" value="P-loop containing nucleoside triphosphate hydrolases"/>
    <property type="match status" value="1"/>
</dbReference>
<dbReference type="Gene3D" id="1.10.510.10">
    <property type="entry name" value="Transferase(Phosphotransferase) domain 1"/>
    <property type="match status" value="1"/>
</dbReference>
<dbReference type="SMART" id="SM00174">
    <property type="entry name" value="RHO"/>
    <property type="match status" value="1"/>
</dbReference>
<dbReference type="PROSITE" id="PS51421">
    <property type="entry name" value="RAS"/>
    <property type="match status" value="1"/>
</dbReference>
<keyword evidence="4" id="KW-0449">Lipoprotein</keyword>
<keyword evidence="3" id="KW-0342">GTP-binding</keyword>
<dbReference type="AlphaFoldDB" id="A0A1Q9DT25"/>
<evidence type="ECO:0000256" key="3">
    <source>
        <dbReference type="ARBA" id="ARBA00023134"/>
    </source>
</evidence>
<feature type="compositionally biased region" description="Polar residues" evidence="5">
    <location>
        <begin position="179"/>
        <end position="201"/>
    </location>
</feature>
<evidence type="ECO:0000313" key="7">
    <source>
        <dbReference type="Proteomes" id="UP000186817"/>
    </source>
</evidence>
<dbReference type="SMART" id="SM00173">
    <property type="entry name" value="RAS"/>
    <property type="match status" value="1"/>
</dbReference>
<dbReference type="InterPro" id="IPR050305">
    <property type="entry name" value="Small_GTPase_Rab"/>
</dbReference>